<feature type="region of interest" description="Disordered" evidence="1">
    <location>
        <begin position="334"/>
        <end position="502"/>
    </location>
</feature>
<feature type="compositionally biased region" description="Basic and acidic residues" evidence="1">
    <location>
        <begin position="83"/>
        <end position="95"/>
    </location>
</feature>
<gene>
    <name evidence="4" type="ORF">AAHA92_33476</name>
</gene>
<dbReference type="PANTHER" id="PTHR21450">
    <property type="entry name" value="PROTEIN ALTERED PHOSPHATE STARVATION RESPONSE 1"/>
    <property type="match status" value="1"/>
</dbReference>
<dbReference type="InterPro" id="IPR006868">
    <property type="entry name" value="DUF630"/>
</dbReference>
<dbReference type="Pfam" id="PF04782">
    <property type="entry name" value="DUF632"/>
    <property type="match status" value="1"/>
</dbReference>
<evidence type="ECO:0000313" key="4">
    <source>
        <dbReference type="EMBL" id="KAL1533612.1"/>
    </source>
</evidence>
<proteinExistence type="predicted"/>
<accession>A0ABD1FPM2</accession>
<evidence type="ECO:0000256" key="1">
    <source>
        <dbReference type="SAM" id="MobiDB-lite"/>
    </source>
</evidence>
<feature type="domain" description="DUF630" evidence="3">
    <location>
        <begin position="1"/>
        <end position="59"/>
    </location>
</feature>
<dbReference type="EMBL" id="JBEAFC010000014">
    <property type="protein sequence ID" value="KAL1533612.1"/>
    <property type="molecule type" value="Genomic_DNA"/>
</dbReference>
<dbReference type="PANTHER" id="PTHR21450:SF2">
    <property type="entry name" value="FAMILY PROTEIN, PUTATIVE (DUF630 AND DUF632)-RELATED"/>
    <property type="match status" value="1"/>
</dbReference>
<feature type="domain" description="DUF632" evidence="2">
    <location>
        <begin position="566"/>
        <end position="884"/>
    </location>
</feature>
<dbReference type="Proteomes" id="UP001567538">
    <property type="component" value="Unassembled WGS sequence"/>
</dbReference>
<keyword evidence="5" id="KW-1185">Reference proteome</keyword>
<feature type="region of interest" description="Disordered" evidence="1">
    <location>
        <begin position="277"/>
        <end position="305"/>
    </location>
</feature>
<dbReference type="InterPro" id="IPR006867">
    <property type="entry name" value="DUF632"/>
</dbReference>
<feature type="compositionally biased region" description="Basic and acidic residues" evidence="1">
    <location>
        <begin position="281"/>
        <end position="295"/>
    </location>
</feature>
<feature type="compositionally biased region" description="Polar residues" evidence="1">
    <location>
        <begin position="550"/>
        <end position="559"/>
    </location>
</feature>
<evidence type="ECO:0000259" key="2">
    <source>
        <dbReference type="Pfam" id="PF04782"/>
    </source>
</evidence>
<reference evidence="4 5" key="1">
    <citation type="submission" date="2024-06" db="EMBL/GenBank/DDBJ databases">
        <title>A chromosome level genome sequence of Diviner's sage (Salvia divinorum).</title>
        <authorList>
            <person name="Ford S.A."/>
            <person name="Ro D.-K."/>
            <person name="Ness R.W."/>
            <person name="Phillips M.A."/>
        </authorList>
    </citation>
    <scope>NUCLEOTIDE SEQUENCE [LARGE SCALE GENOMIC DNA]</scope>
    <source>
        <strain evidence="4">SAF-2024a</strain>
        <tissue evidence="4">Leaf</tissue>
    </source>
</reference>
<feature type="compositionally biased region" description="Basic and acidic residues" evidence="1">
    <location>
        <begin position="412"/>
        <end position="423"/>
    </location>
</feature>
<dbReference type="Pfam" id="PF04783">
    <property type="entry name" value="DUF630"/>
    <property type="match status" value="1"/>
</dbReference>
<feature type="compositionally biased region" description="Basic and acidic residues" evidence="1">
    <location>
        <begin position="128"/>
        <end position="150"/>
    </location>
</feature>
<feature type="region of interest" description="Disordered" evidence="1">
    <location>
        <begin position="540"/>
        <end position="559"/>
    </location>
</feature>
<organism evidence="4 5">
    <name type="scientific">Salvia divinorum</name>
    <name type="common">Maria pastora</name>
    <name type="synonym">Diviner's sage</name>
    <dbReference type="NCBI Taxonomy" id="28513"/>
    <lineage>
        <taxon>Eukaryota</taxon>
        <taxon>Viridiplantae</taxon>
        <taxon>Streptophyta</taxon>
        <taxon>Embryophyta</taxon>
        <taxon>Tracheophyta</taxon>
        <taxon>Spermatophyta</taxon>
        <taxon>Magnoliopsida</taxon>
        <taxon>eudicotyledons</taxon>
        <taxon>Gunneridae</taxon>
        <taxon>Pentapetalae</taxon>
        <taxon>asterids</taxon>
        <taxon>lamiids</taxon>
        <taxon>Lamiales</taxon>
        <taxon>Lamiaceae</taxon>
        <taxon>Nepetoideae</taxon>
        <taxon>Mentheae</taxon>
        <taxon>Salviinae</taxon>
        <taxon>Salvia</taxon>
        <taxon>Salvia subgen. Calosphace</taxon>
    </lineage>
</organism>
<feature type="compositionally biased region" description="Low complexity" evidence="1">
    <location>
        <begin position="446"/>
        <end position="456"/>
    </location>
</feature>
<feature type="compositionally biased region" description="Low complexity" evidence="1">
    <location>
        <begin position="66"/>
        <end position="80"/>
    </location>
</feature>
<evidence type="ECO:0000313" key="5">
    <source>
        <dbReference type="Proteomes" id="UP001567538"/>
    </source>
</evidence>
<feature type="region of interest" description="Disordered" evidence="1">
    <location>
        <begin position="66"/>
        <end position="158"/>
    </location>
</feature>
<comment type="caution">
    <text evidence="4">The sequence shown here is derived from an EMBL/GenBank/DDBJ whole genome shotgun (WGS) entry which is preliminary data.</text>
</comment>
<feature type="compositionally biased region" description="Low complexity" evidence="1">
    <location>
        <begin position="424"/>
        <end position="439"/>
    </location>
</feature>
<protein>
    <submittedName>
        <fullName evidence="4">Nitrate regulatory gene2 protein-like</fullName>
    </submittedName>
</protein>
<dbReference type="AlphaFoldDB" id="A0ABD1FPM2"/>
<sequence length="1016" mass="113521">MGCSASKEDDLPLVVRCRERRELVRAAANHRYALAAAHVSYFRSLKEVGDALRKFVDEELITASSSSSFSSPSLTLSPSSKKNRGESPLHLHGGDSSEESESHLNLSDSSDEEDDSEDHLHQHSHGHGKFDGNDTRQHHQHGNRAEEKARNLNNEDEFYPSRFPHDSYSGYSNGFLSAPFANANPYAYPNPNPYPYQYPMPQLEPYPDPWNTQGVPPAAAAAQSWLFSGNPNVYYMKKSAPAAKTVVQDPPAYGYSDSYWTSPAGYGGNYGYYPASSPVRMDNREGERGKPEKEPPPPPSPKVSAWDFFDPFNAVNIEYPGYYSGGGYGYGSNYSSPDSTEVREREGIPELEEETESEAYKDALNGGKMSSAGSSPHSRAARRENETSSRSVPMHRSEGGNLRSKPQQRSEFSSRLHRGEDSSRSGPSSKSKGSSTRSASLHKIDSSSTSVPSWSSEESEKPSMPLHYEGNHPKPSVASHYGEESVKPSMSTPHGEGTSWVDGETASISLTDEKSSSDHIVVKSVDEGAGKKKGVTFEVEETSKQDGDSSKFSNVTLSSPRGTRDLREVVAEIRDDFETASSYGKEVAMMLEVGKLPYQPSFLKVMMSRLLYLIHPSTTLWDSPSKESAKLASSTMKMAKSYFEDVGNDVNSMACNLSSTMDKLYAWEKKLCKEVKDEERIRSMYEKQHMRLKTLDEQGAEARKMDAARASIRSLLTKLDVSVKAIDSISSRIHKLRDEELQPQLAELVHGLTRMWKAMLKCHQKQFQAVMESRMRRLKLNIDQQADSGSRAATELERELRVWCGRFNDWIRFQRSYVESLNEWLIRCLQYEPEETPDGPIPYSPGRLGAPPIFVICNDWHQAMEAISESRVANAMNTFASSLHQLWEKQDDEGRQRLKAEYLSKDYEKHLRANRMERGKTDQDAMLGKTGLSVMPSENNSGVSALDDLKVDLDSMKHKLTEERLKHKDAMKLVHDAAAGSLKGGLVPIFKALEIFTSEAVKAHEHVRVKQPEQTS</sequence>
<evidence type="ECO:0000259" key="3">
    <source>
        <dbReference type="Pfam" id="PF04783"/>
    </source>
</evidence>
<name>A0ABD1FPM2_SALDI</name>